<dbReference type="EMBL" id="JASWJB010000386">
    <property type="protein sequence ID" value="KAK2590890.1"/>
    <property type="molecule type" value="Genomic_DNA"/>
</dbReference>
<protein>
    <recommendedName>
        <fullName evidence="4">Xylanolytic transcriptional activator regulatory domain-containing protein</fullName>
    </recommendedName>
</protein>
<evidence type="ECO:0000313" key="6">
    <source>
        <dbReference type="Proteomes" id="UP001251528"/>
    </source>
</evidence>
<feature type="region of interest" description="Disordered" evidence="3">
    <location>
        <begin position="543"/>
        <end position="564"/>
    </location>
</feature>
<dbReference type="GO" id="GO:0006351">
    <property type="term" value="P:DNA-templated transcription"/>
    <property type="evidence" value="ECO:0007669"/>
    <property type="project" value="InterPro"/>
</dbReference>
<dbReference type="GO" id="GO:0008270">
    <property type="term" value="F:zinc ion binding"/>
    <property type="evidence" value="ECO:0007669"/>
    <property type="project" value="InterPro"/>
</dbReference>
<gene>
    <name evidence="5" type="ORF">QQS21_011427</name>
</gene>
<organism evidence="5 6">
    <name type="scientific">Conoideocrella luteorostrata</name>
    <dbReference type="NCBI Taxonomy" id="1105319"/>
    <lineage>
        <taxon>Eukaryota</taxon>
        <taxon>Fungi</taxon>
        <taxon>Dikarya</taxon>
        <taxon>Ascomycota</taxon>
        <taxon>Pezizomycotina</taxon>
        <taxon>Sordariomycetes</taxon>
        <taxon>Hypocreomycetidae</taxon>
        <taxon>Hypocreales</taxon>
        <taxon>Clavicipitaceae</taxon>
        <taxon>Conoideocrella</taxon>
    </lineage>
</organism>
<feature type="compositionally biased region" description="Basic residues" evidence="3">
    <location>
        <begin position="544"/>
        <end position="556"/>
    </location>
</feature>
<dbReference type="CDD" id="cd12148">
    <property type="entry name" value="fungal_TF_MHR"/>
    <property type="match status" value="1"/>
</dbReference>
<keyword evidence="6" id="KW-1185">Reference proteome</keyword>
<evidence type="ECO:0000256" key="3">
    <source>
        <dbReference type="SAM" id="MobiDB-lite"/>
    </source>
</evidence>
<feature type="region of interest" description="Disordered" evidence="3">
    <location>
        <begin position="311"/>
        <end position="335"/>
    </location>
</feature>
<proteinExistence type="predicted"/>
<comment type="caution">
    <text evidence="5">The sequence shown here is derived from an EMBL/GenBank/DDBJ whole genome shotgun (WGS) entry which is preliminary data.</text>
</comment>
<sequence>MPLVSFTLSLRSAAITSSTFNIYCTLVTVREAQALDLHQDQMVGAISEFDFEMRRRLWCVLDTWDWQISALLSRPKLIDRSDCKVALPTLTLDGYSPSPLLHMKLKSEVIGKLAARCGSPREVTSPLQIDIYTELIRSSIQTFPKVYHLDNPDRSIDAKQSWVTPHRCYLHTRTYSMLLDPLRPYMARRISVNSPPDELRARQEGVRYALRLISILASFFEFLYPKNARFHWALFCIFDTAAVLCSAIHHDEDIILHSRSEMLRSIESARSMLARLAMETRTAKTPYKILSKLVKRIENPHIPPAMTTAADKRSEMADESLTPALHHADGRDCSRLERRRQHRGYRHPLGLAPPAPEHCDVTYTILDTVLMASPPPNPCLPPKPRESYAYPALEVFSEEQQLGNLAALWKLFEGSNANGFSLYSTYEANRKILQAETSQTHTQSVAYHVAAPRPTNTISNMLLSEDPATLINHTINNFNIQPDKLAVSRVNESLSTLRQARELRMHNVEASLKKLGRQLNTLSSQARQAHRLALLVGPRLADRHARHAQVPHRQGRERRGDGYESLDLNFVPTQDIY</sequence>
<dbReference type="GO" id="GO:0003677">
    <property type="term" value="F:DNA binding"/>
    <property type="evidence" value="ECO:0007669"/>
    <property type="project" value="InterPro"/>
</dbReference>
<dbReference type="Pfam" id="PF04082">
    <property type="entry name" value="Fungal_trans"/>
    <property type="match status" value="1"/>
</dbReference>
<evidence type="ECO:0000259" key="4">
    <source>
        <dbReference type="Pfam" id="PF04082"/>
    </source>
</evidence>
<accession>A0AAJ0CDF5</accession>
<dbReference type="InterPro" id="IPR050613">
    <property type="entry name" value="Sec_Metabolite_Reg"/>
</dbReference>
<comment type="subcellular location">
    <subcellularLocation>
        <location evidence="1">Nucleus</location>
    </subcellularLocation>
</comment>
<dbReference type="Proteomes" id="UP001251528">
    <property type="component" value="Unassembled WGS sequence"/>
</dbReference>
<evidence type="ECO:0000313" key="5">
    <source>
        <dbReference type="EMBL" id="KAK2590890.1"/>
    </source>
</evidence>
<dbReference type="PANTHER" id="PTHR31001:SF84">
    <property type="entry name" value="FUNGAL SPECIFIC TRANSCRIPTION FACTOR"/>
    <property type="match status" value="1"/>
</dbReference>
<name>A0AAJ0CDF5_9HYPO</name>
<dbReference type="AlphaFoldDB" id="A0AAJ0CDF5"/>
<evidence type="ECO:0000256" key="1">
    <source>
        <dbReference type="ARBA" id="ARBA00004123"/>
    </source>
</evidence>
<dbReference type="PANTHER" id="PTHR31001">
    <property type="entry name" value="UNCHARACTERIZED TRANSCRIPTIONAL REGULATORY PROTEIN"/>
    <property type="match status" value="1"/>
</dbReference>
<dbReference type="InterPro" id="IPR007219">
    <property type="entry name" value="XnlR_reg_dom"/>
</dbReference>
<reference evidence="5" key="1">
    <citation type="submission" date="2023-06" db="EMBL/GenBank/DDBJ databases">
        <title>Conoideocrella luteorostrata (Hypocreales: Clavicipitaceae), a potential biocontrol fungus for elongate hemlock scale in United States Christmas tree production areas.</title>
        <authorList>
            <person name="Barrett H."/>
            <person name="Lovett B."/>
            <person name="Macias A.M."/>
            <person name="Stajich J.E."/>
            <person name="Kasson M.T."/>
        </authorList>
    </citation>
    <scope>NUCLEOTIDE SEQUENCE</scope>
    <source>
        <strain evidence="5">ARSEF 14590</strain>
    </source>
</reference>
<feature type="domain" description="Xylanolytic transcriptional activator regulatory" evidence="4">
    <location>
        <begin position="27"/>
        <end position="89"/>
    </location>
</feature>
<evidence type="ECO:0000256" key="2">
    <source>
        <dbReference type="ARBA" id="ARBA00023242"/>
    </source>
</evidence>
<dbReference type="GO" id="GO:0005634">
    <property type="term" value="C:nucleus"/>
    <property type="evidence" value="ECO:0007669"/>
    <property type="project" value="UniProtKB-SubCell"/>
</dbReference>
<feature type="compositionally biased region" description="Basic and acidic residues" evidence="3">
    <location>
        <begin position="326"/>
        <end position="335"/>
    </location>
</feature>
<keyword evidence="2" id="KW-0539">Nucleus</keyword>